<proteinExistence type="predicted"/>
<organism evidence="5 6">
    <name type="scientific">Tribonema minus</name>
    <dbReference type="NCBI Taxonomy" id="303371"/>
    <lineage>
        <taxon>Eukaryota</taxon>
        <taxon>Sar</taxon>
        <taxon>Stramenopiles</taxon>
        <taxon>Ochrophyta</taxon>
        <taxon>PX clade</taxon>
        <taxon>Xanthophyceae</taxon>
        <taxon>Tribonematales</taxon>
        <taxon>Tribonemataceae</taxon>
        <taxon>Tribonema</taxon>
    </lineage>
</organism>
<evidence type="ECO:0000256" key="3">
    <source>
        <dbReference type="ARBA" id="ARBA00023136"/>
    </source>
</evidence>
<evidence type="ECO:0000256" key="2">
    <source>
        <dbReference type="ARBA" id="ARBA00022692"/>
    </source>
</evidence>
<keyword evidence="6" id="KW-1185">Reference proteome</keyword>
<dbReference type="Proteomes" id="UP000664859">
    <property type="component" value="Unassembled WGS sequence"/>
</dbReference>
<accession>A0A835YSB1</accession>
<keyword evidence="3" id="KW-0472">Membrane</keyword>
<comment type="caution">
    <text evidence="5">The sequence shown here is derived from an EMBL/GenBank/DDBJ whole genome shotgun (WGS) entry which is preliminary data.</text>
</comment>
<dbReference type="InterPro" id="IPR023395">
    <property type="entry name" value="MCP_dom_sf"/>
</dbReference>
<feature type="compositionally biased region" description="Basic residues" evidence="4">
    <location>
        <begin position="1"/>
        <end position="11"/>
    </location>
</feature>
<protein>
    <submittedName>
        <fullName evidence="5">Uncharacterized protein</fullName>
    </submittedName>
</protein>
<gene>
    <name evidence="5" type="ORF">JKP88DRAFT_323443</name>
</gene>
<feature type="region of interest" description="Disordered" evidence="4">
    <location>
        <begin position="1"/>
        <end position="35"/>
    </location>
</feature>
<dbReference type="AlphaFoldDB" id="A0A835YSB1"/>
<dbReference type="SUPFAM" id="SSF103506">
    <property type="entry name" value="Mitochondrial carrier"/>
    <property type="match status" value="1"/>
</dbReference>
<dbReference type="InterPro" id="IPR018108">
    <property type="entry name" value="MCP_transmembrane"/>
</dbReference>
<keyword evidence="2" id="KW-0812">Transmembrane</keyword>
<evidence type="ECO:0000313" key="6">
    <source>
        <dbReference type="Proteomes" id="UP000664859"/>
    </source>
</evidence>
<reference evidence="5" key="1">
    <citation type="submission" date="2021-02" db="EMBL/GenBank/DDBJ databases">
        <title>First Annotated Genome of the Yellow-green Alga Tribonema minus.</title>
        <authorList>
            <person name="Mahan K.M."/>
        </authorList>
    </citation>
    <scope>NUCLEOTIDE SEQUENCE</scope>
    <source>
        <strain evidence="5">UTEX B ZZ1240</strain>
    </source>
</reference>
<evidence type="ECO:0000256" key="4">
    <source>
        <dbReference type="SAM" id="MobiDB-lite"/>
    </source>
</evidence>
<name>A0A835YSB1_9STRA</name>
<dbReference type="Pfam" id="PF00153">
    <property type="entry name" value="Mito_carr"/>
    <property type="match status" value="1"/>
</dbReference>
<evidence type="ECO:0000313" key="5">
    <source>
        <dbReference type="EMBL" id="KAG5180692.1"/>
    </source>
</evidence>
<dbReference type="GO" id="GO:0016020">
    <property type="term" value="C:membrane"/>
    <property type="evidence" value="ECO:0007669"/>
    <property type="project" value="UniProtKB-SubCell"/>
</dbReference>
<evidence type="ECO:0000256" key="1">
    <source>
        <dbReference type="ARBA" id="ARBA00004141"/>
    </source>
</evidence>
<dbReference type="PROSITE" id="PS51318">
    <property type="entry name" value="TAT"/>
    <property type="match status" value="1"/>
</dbReference>
<dbReference type="EMBL" id="JAFCMP010000368">
    <property type="protein sequence ID" value="KAG5180692.1"/>
    <property type="molecule type" value="Genomic_DNA"/>
</dbReference>
<sequence length="382" mass="40698">MPWKLRRHGGSRCREGASMTSGEHDGGEHMSAGESSLRNSASRRMFLQEGAGAVLLTGVLAPLAAQAATVGDNMVWLPKAEVLSVAAGGTDAAFRDAIGEIAASAMDTYPDEFVAYLARFLLTYDTSCRQYYRDRVAKPRTEAADVFRGFAASVVFGLDRYTGAEGVRTLGDALAARYAFEPDNADAQRQLGLLFAMLPAPLQPLSLIETLSGVPARSPSEQGEVSAKGGGWDLGDVLRGGSGVQRQQVQALRATPTALLPSITPLRYDAETRGYKFATQGEGAAARAVLRAQAPSPRQTMPVKERRLLPPDFALFALCGALGCTVTHAGVIPLDVVKTRMQTAPAKYTALPQVLACASGETVLAQDRNSTELVVLDQYMVY</sequence>
<comment type="subcellular location">
    <subcellularLocation>
        <location evidence="1">Membrane</location>
        <topology evidence="1">Multi-pass membrane protein</topology>
    </subcellularLocation>
</comment>
<dbReference type="InterPro" id="IPR006311">
    <property type="entry name" value="TAT_signal"/>
</dbReference>
<dbReference type="OrthoDB" id="427452at2759"/>